<evidence type="ECO:0000313" key="8">
    <source>
        <dbReference type="EMBL" id="KEQ07513.1"/>
    </source>
</evidence>
<keyword evidence="3 6" id="KW-0812">Transmembrane</keyword>
<evidence type="ECO:0000259" key="7">
    <source>
        <dbReference type="Pfam" id="PF09335"/>
    </source>
</evidence>
<reference evidence="8 9" key="1">
    <citation type="submission" date="2014-06" db="EMBL/GenBank/DDBJ databases">
        <title>Rhizobium pelagicum/R2-400B4.</title>
        <authorList>
            <person name="Kimes N.E."/>
            <person name="Lopez-Perez M."/>
        </authorList>
    </citation>
    <scope>NUCLEOTIDE SEQUENCE [LARGE SCALE GENOMIC DNA]</scope>
    <source>
        <strain evidence="8 9">R2-400B4</strain>
    </source>
</reference>
<dbReference type="EMBL" id="JOKJ01000012">
    <property type="protein sequence ID" value="KEQ07513.1"/>
    <property type="molecule type" value="Genomic_DNA"/>
</dbReference>
<evidence type="ECO:0000313" key="9">
    <source>
        <dbReference type="Proteomes" id="UP000052167"/>
    </source>
</evidence>
<keyword evidence="4 6" id="KW-1133">Transmembrane helix</keyword>
<evidence type="ECO:0000256" key="4">
    <source>
        <dbReference type="ARBA" id="ARBA00022989"/>
    </source>
</evidence>
<evidence type="ECO:0000256" key="5">
    <source>
        <dbReference type="ARBA" id="ARBA00023136"/>
    </source>
</evidence>
<keyword evidence="2" id="KW-1003">Cell membrane</keyword>
<proteinExistence type="predicted"/>
<feature type="transmembrane region" description="Helical" evidence="6">
    <location>
        <begin position="51"/>
        <end position="71"/>
    </location>
</feature>
<dbReference type="AlphaFoldDB" id="A0A922P0W6"/>
<evidence type="ECO:0000256" key="2">
    <source>
        <dbReference type="ARBA" id="ARBA00022475"/>
    </source>
</evidence>
<dbReference type="InterPro" id="IPR051311">
    <property type="entry name" value="DedA_domain"/>
</dbReference>
<organism evidence="8 9">
    <name type="scientific">Pseudorhizobium pelagicum</name>
    <dbReference type="NCBI Taxonomy" id="1509405"/>
    <lineage>
        <taxon>Bacteria</taxon>
        <taxon>Pseudomonadati</taxon>
        <taxon>Pseudomonadota</taxon>
        <taxon>Alphaproteobacteria</taxon>
        <taxon>Hyphomicrobiales</taxon>
        <taxon>Rhizobiaceae</taxon>
        <taxon>Rhizobium/Agrobacterium group</taxon>
        <taxon>Pseudorhizobium</taxon>
    </lineage>
</organism>
<dbReference type="Pfam" id="PF09335">
    <property type="entry name" value="VTT_dom"/>
    <property type="match status" value="1"/>
</dbReference>
<feature type="transmembrane region" description="Helical" evidence="6">
    <location>
        <begin position="12"/>
        <end position="39"/>
    </location>
</feature>
<feature type="transmembrane region" description="Helical" evidence="6">
    <location>
        <begin position="170"/>
        <end position="189"/>
    </location>
</feature>
<dbReference type="GO" id="GO:0005886">
    <property type="term" value="C:plasma membrane"/>
    <property type="evidence" value="ECO:0007669"/>
    <property type="project" value="UniProtKB-SubCell"/>
</dbReference>
<keyword evidence="5 6" id="KW-0472">Membrane</keyword>
<dbReference type="RefSeq" id="WP_037166970.1">
    <property type="nucleotide sequence ID" value="NZ_CAJXID010000021.1"/>
</dbReference>
<comment type="subcellular location">
    <subcellularLocation>
        <location evidence="1">Cell membrane</location>
        <topology evidence="1">Multi-pass membrane protein</topology>
    </subcellularLocation>
</comment>
<dbReference type="InterPro" id="IPR032816">
    <property type="entry name" value="VTT_dom"/>
</dbReference>
<comment type="caution">
    <text evidence="8">The sequence shown here is derived from an EMBL/GenBank/DDBJ whole genome shotgun (WGS) entry which is preliminary data.</text>
</comment>
<evidence type="ECO:0000256" key="1">
    <source>
        <dbReference type="ARBA" id="ARBA00004651"/>
    </source>
</evidence>
<keyword evidence="9" id="KW-1185">Reference proteome</keyword>
<accession>A0A922P0W6</accession>
<evidence type="ECO:0000256" key="3">
    <source>
        <dbReference type="ARBA" id="ARBA00022692"/>
    </source>
</evidence>
<dbReference type="PANTHER" id="PTHR42709">
    <property type="entry name" value="ALKALINE PHOSPHATASE LIKE PROTEIN"/>
    <property type="match status" value="1"/>
</dbReference>
<dbReference type="PANTHER" id="PTHR42709:SF6">
    <property type="entry name" value="UNDECAPRENYL PHOSPHATE TRANSPORTER A"/>
    <property type="match status" value="1"/>
</dbReference>
<protein>
    <recommendedName>
        <fullName evidence="7">VTT domain-containing protein</fullName>
    </recommendedName>
</protein>
<gene>
    <name evidence="8" type="ORF">GV68_04120</name>
</gene>
<dbReference type="Proteomes" id="UP000052167">
    <property type="component" value="Unassembled WGS sequence"/>
</dbReference>
<feature type="domain" description="VTT" evidence="7">
    <location>
        <begin position="30"/>
        <end position="154"/>
    </location>
</feature>
<name>A0A922P0W6_9HYPH</name>
<sequence>MTDQLLQFVNTGGSLALALILMASCLAVPVPAALVMMAIGSLVEQGEIEALPFFLAGLAGSVVGDQLGYLIGHTGRSRVRASAEHGWLAATLQKAERFETRWGDLGIFLSRWLLSPMGPWINLAAGMTGYSWARFSLFGLLGEAVWVAGYLALGVTFSRSVEMLSELLGSLTWFIVSALVAGILGWKLFTLARTHRRRR</sequence>
<dbReference type="OrthoDB" id="9801622at2"/>
<evidence type="ECO:0000256" key="6">
    <source>
        <dbReference type="SAM" id="Phobius"/>
    </source>
</evidence>
<feature type="transmembrane region" description="Helical" evidence="6">
    <location>
        <begin position="137"/>
        <end position="158"/>
    </location>
</feature>